<keyword evidence="7 10" id="KW-0472">Membrane</keyword>
<dbReference type="OrthoDB" id="99480at2"/>
<feature type="domain" description="TonB-dependent receptor-like beta-barrel" evidence="12">
    <location>
        <begin position="275"/>
        <end position="676"/>
    </location>
</feature>
<evidence type="ECO:0000313" key="14">
    <source>
        <dbReference type="EMBL" id="AEB09954.1"/>
    </source>
</evidence>
<evidence type="ECO:0000256" key="7">
    <source>
        <dbReference type="ARBA" id="ARBA00023136"/>
    </source>
</evidence>
<comment type="similarity">
    <text evidence="10 11">Belongs to the TonB-dependent receptor family.</text>
</comment>
<proteinExistence type="inferred from homology"/>
<evidence type="ECO:0000256" key="1">
    <source>
        <dbReference type="ARBA" id="ARBA00004571"/>
    </source>
</evidence>
<dbReference type="Pfam" id="PF07715">
    <property type="entry name" value="Plug"/>
    <property type="match status" value="1"/>
</dbReference>
<dbReference type="InterPro" id="IPR000531">
    <property type="entry name" value="Beta-barrel_TonB"/>
</dbReference>
<keyword evidence="9 10" id="KW-0998">Cell outer membrane</keyword>
<dbReference type="GO" id="GO:0009279">
    <property type="term" value="C:cell outer membrane"/>
    <property type="evidence" value="ECO:0007669"/>
    <property type="project" value="UniProtKB-SubCell"/>
</dbReference>
<dbReference type="HOGENOM" id="CLU_407554_0_0_7"/>
<dbReference type="InterPro" id="IPR036942">
    <property type="entry name" value="Beta-barrel_TonB_sf"/>
</dbReference>
<dbReference type="InterPro" id="IPR037066">
    <property type="entry name" value="Plug_dom_sf"/>
</dbReference>
<keyword evidence="15" id="KW-1185">Reference proteome</keyword>
<dbReference type="InterPro" id="IPR012910">
    <property type="entry name" value="Plug_dom"/>
</dbReference>
<dbReference type="EMBL" id="CP002629">
    <property type="protein sequence ID" value="AEB09954.1"/>
    <property type="molecule type" value="Genomic_DNA"/>
</dbReference>
<sequence>MGNWPEEGLHTRVCTNAPIVILRIERGEGKRKIGGGKKVKFIRRGTILLLSVLILPALLYAQEKFQEQTIDEIVVESERLVKEQGKVTIRSEGLPAEVNIITRDDLEHTPYTGDYLDMLRNVPGVNIAKYTGGNYGDGISMRGFTGGAHGANTAFFVDGMPMNVMAYVHGMQDIAWLVPEMIERIEVIKGPFSALYGDFGLGGVINIITKKSESGPTVGLYGGTWGTGQGIGVFSDPSYKVTPFLVWEGYTRQGYRDNNDFERGQFFNKFTTPLGEGYLSLRAHYVARTWGDPGYISINKIKTGLISRTSAVSPYDRGDSEMADVVLNYSPKDDEQGFYGTLYYAYYGIDTGRTWDGYTQSRKDSFSNYWGWKLFYNYQPFDNLSVIVGDDLRYDQINAKEWDTIAYYNYLNTTRNQEFHYFSTGIFSQVQYKPFSFLKLLGGLRFDQFQIEVNNKLVPQNSGNCSPNLWSPKFGLVLTPYKDINIFANKGRGFRSPSEDELSPSTPAQNANYTMGLPKLDTWDVGFNALFLKRLYVAFDYYNTLYQGEPWQDPITLTYYNLGTSKRTGLEIETKIFLTKELSLYGSYSHVRARLKNPPTPDACYVPYIPADMGIIGLQFRKPWDQNNQQLSLDFYYRLLGRSPANSTATLIGSKFEQYSSRLAYRYKNWTASVDVTLTPRHYSSEIYVDVGSLYYPPLPFLEVLGGLKYRFN</sequence>
<dbReference type="Proteomes" id="UP000000483">
    <property type="component" value="Chromosome"/>
</dbReference>
<dbReference type="Pfam" id="PF00593">
    <property type="entry name" value="TonB_dep_Rec_b-barrel"/>
    <property type="match status" value="1"/>
</dbReference>
<reference evidence="15" key="2">
    <citation type="submission" date="2011-03" db="EMBL/GenBank/DDBJ databases">
        <title>The complete genome of Desulfobacca acetoxidans DSM 11109.</title>
        <authorList>
            <consortium name="US DOE Joint Genome Institute (JGI-PGF)"/>
            <person name="Lucas S."/>
            <person name="Copeland A."/>
            <person name="Lapidus A."/>
            <person name="Bruce D."/>
            <person name="Goodwin L."/>
            <person name="Pitluck S."/>
            <person name="Peters L."/>
            <person name="Kyrpides N."/>
            <person name="Mavromatis K."/>
            <person name="Ivanova N."/>
            <person name="Ovchinnikova G."/>
            <person name="Teshima H."/>
            <person name="Detter J.C."/>
            <person name="Han C."/>
            <person name="Land M."/>
            <person name="Hauser L."/>
            <person name="Markowitz V."/>
            <person name="Cheng J.-F."/>
            <person name="Hugenholtz P."/>
            <person name="Woyke T."/>
            <person name="Wu D."/>
            <person name="Spring S."/>
            <person name="Schueler E."/>
            <person name="Brambilla E."/>
            <person name="Klenk H.-P."/>
            <person name="Eisen J.A."/>
        </authorList>
    </citation>
    <scope>NUCLEOTIDE SEQUENCE [LARGE SCALE GENOMIC DNA]</scope>
    <source>
        <strain evidence="15">ATCC 700848 / DSM 11109 / ASRB2</strain>
    </source>
</reference>
<evidence type="ECO:0000256" key="2">
    <source>
        <dbReference type="ARBA" id="ARBA00022448"/>
    </source>
</evidence>
<keyword evidence="8 14" id="KW-0675">Receptor</keyword>
<dbReference type="PROSITE" id="PS52016">
    <property type="entry name" value="TONB_DEPENDENT_REC_3"/>
    <property type="match status" value="1"/>
</dbReference>
<dbReference type="Gene3D" id="2.170.130.10">
    <property type="entry name" value="TonB-dependent receptor, plug domain"/>
    <property type="match status" value="1"/>
</dbReference>
<dbReference type="STRING" id="880072.Desac_2125"/>
<name>F2NK10_DESAR</name>
<evidence type="ECO:0000256" key="10">
    <source>
        <dbReference type="PROSITE-ProRule" id="PRU01360"/>
    </source>
</evidence>
<accession>F2NK10</accession>
<keyword evidence="6 11" id="KW-0798">TonB box</keyword>
<dbReference type="AlphaFoldDB" id="F2NK10"/>
<dbReference type="GO" id="GO:0044718">
    <property type="term" value="P:siderophore transmembrane transport"/>
    <property type="evidence" value="ECO:0007669"/>
    <property type="project" value="TreeGrafter"/>
</dbReference>
<evidence type="ECO:0000256" key="5">
    <source>
        <dbReference type="ARBA" id="ARBA00022729"/>
    </source>
</evidence>
<evidence type="ECO:0000256" key="8">
    <source>
        <dbReference type="ARBA" id="ARBA00023170"/>
    </source>
</evidence>
<keyword evidence="4 10" id="KW-0812">Transmembrane</keyword>
<dbReference type="Gene3D" id="2.40.170.20">
    <property type="entry name" value="TonB-dependent receptor, beta-barrel domain"/>
    <property type="match status" value="1"/>
</dbReference>
<evidence type="ECO:0000256" key="6">
    <source>
        <dbReference type="ARBA" id="ARBA00023077"/>
    </source>
</evidence>
<evidence type="ECO:0000256" key="3">
    <source>
        <dbReference type="ARBA" id="ARBA00022452"/>
    </source>
</evidence>
<dbReference type="GO" id="GO:0015344">
    <property type="term" value="F:siderophore uptake transmembrane transporter activity"/>
    <property type="evidence" value="ECO:0007669"/>
    <property type="project" value="TreeGrafter"/>
</dbReference>
<evidence type="ECO:0000313" key="15">
    <source>
        <dbReference type="Proteomes" id="UP000000483"/>
    </source>
</evidence>
<evidence type="ECO:0000256" key="9">
    <source>
        <dbReference type="ARBA" id="ARBA00023237"/>
    </source>
</evidence>
<evidence type="ECO:0000256" key="11">
    <source>
        <dbReference type="RuleBase" id="RU003357"/>
    </source>
</evidence>
<organism evidence="14 15">
    <name type="scientific">Desulfobacca acetoxidans (strain ATCC 700848 / DSM 11109 / ASRB2)</name>
    <dbReference type="NCBI Taxonomy" id="880072"/>
    <lineage>
        <taxon>Bacteria</taxon>
        <taxon>Pseudomonadati</taxon>
        <taxon>Thermodesulfobacteriota</taxon>
        <taxon>Desulfobaccia</taxon>
        <taxon>Desulfobaccales</taxon>
        <taxon>Desulfobaccaceae</taxon>
        <taxon>Desulfobacca</taxon>
    </lineage>
</organism>
<dbReference type="KEGG" id="dao:Desac_2125"/>
<feature type="domain" description="TonB-dependent receptor plug" evidence="13">
    <location>
        <begin position="94"/>
        <end position="204"/>
    </location>
</feature>
<protein>
    <submittedName>
        <fullName evidence="14">TonB-dependent receptor plug</fullName>
    </submittedName>
</protein>
<evidence type="ECO:0000259" key="12">
    <source>
        <dbReference type="Pfam" id="PF00593"/>
    </source>
</evidence>
<dbReference type="PANTHER" id="PTHR30069">
    <property type="entry name" value="TONB-DEPENDENT OUTER MEMBRANE RECEPTOR"/>
    <property type="match status" value="1"/>
</dbReference>
<dbReference type="InterPro" id="IPR039426">
    <property type="entry name" value="TonB-dep_rcpt-like"/>
</dbReference>
<keyword evidence="2 10" id="KW-0813">Transport</keyword>
<reference evidence="14 15" key="1">
    <citation type="journal article" date="2011" name="Stand. Genomic Sci.">
        <title>Complete genome sequence of the acetate-degrading sulfate reducer Desulfobacca acetoxidans type strain (ASRB2).</title>
        <authorList>
            <person name="Goker M."/>
            <person name="Teshima H."/>
            <person name="Lapidus A."/>
            <person name="Nolan M."/>
            <person name="Lucas S."/>
            <person name="Hammon N."/>
            <person name="Deshpande S."/>
            <person name="Cheng J.F."/>
            <person name="Tapia R."/>
            <person name="Han C."/>
            <person name="Goodwin L."/>
            <person name="Pitluck S."/>
            <person name="Huntemann M."/>
            <person name="Liolios K."/>
            <person name="Ivanova N."/>
            <person name="Pagani I."/>
            <person name="Mavromatis K."/>
            <person name="Ovchinikova G."/>
            <person name="Pati A."/>
            <person name="Chen A."/>
            <person name="Palaniappan K."/>
            <person name="Land M."/>
            <person name="Hauser L."/>
            <person name="Brambilla E.M."/>
            <person name="Rohde M."/>
            <person name="Spring S."/>
            <person name="Detter J.C."/>
            <person name="Woyke T."/>
            <person name="Bristow J."/>
            <person name="Eisen J.A."/>
            <person name="Markowitz V."/>
            <person name="Hugenholtz P."/>
            <person name="Kyrpides N.C."/>
            <person name="Klenk H.P."/>
        </authorList>
    </citation>
    <scope>NUCLEOTIDE SEQUENCE [LARGE SCALE GENOMIC DNA]</scope>
    <source>
        <strain evidence="15">ATCC 700848 / DSM 11109 / ASRB2</strain>
    </source>
</reference>
<keyword evidence="5" id="KW-0732">Signal</keyword>
<dbReference type="eggNOG" id="COG4771">
    <property type="taxonomic scope" value="Bacteria"/>
</dbReference>
<keyword evidence="3 10" id="KW-1134">Transmembrane beta strand</keyword>
<dbReference type="SUPFAM" id="SSF56935">
    <property type="entry name" value="Porins"/>
    <property type="match status" value="1"/>
</dbReference>
<evidence type="ECO:0000256" key="4">
    <source>
        <dbReference type="ARBA" id="ARBA00022692"/>
    </source>
</evidence>
<dbReference type="PANTHER" id="PTHR30069:SF29">
    <property type="entry name" value="HEMOGLOBIN AND HEMOGLOBIN-HAPTOGLOBIN-BINDING PROTEIN 1-RELATED"/>
    <property type="match status" value="1"/>
</dbReference>
<evidence type="ECO:0000259" key="13">
    <source>
        <dbReference type="Pfam" id="PF07715"/>
    </source>
</evidence>
<gene>
    <name evidence="14" type="ordered locus">Desac_2125</name>
</gene>
<dbReference type="CDD" id="cd01347">
    <property type="entry name" value="ligand_gated_channel"/>
    <property type="match status" value="1"/>
</dbReference>
<dbReference type="RefSeq" id="WP_013707063.1">
    <property type="nucleotide sequence ID" value="NC_015388.1"/>
</dbReference>
<comment type="subcellular location">
    <subcellularLocation>
        <location evidence="1 10">Cell outer membrane</location>
        <topology evidence="1 10">Multi-pass membrane protein</topology>
    </subcellularLocation>
</comment>